<evidence type="ECO:0000259" key="1">
    <source>
        <dbReference type="PROSITE" id="PS50112"/>
    </source>
</evidence>
<dbReference type="Pfam" id="PF00563">
    <property type="entry name" value="EAL"/>
    <property type="match status" value="1"/>
</dbReference>
<evidence type="ECO:0000259" key="2">
    <source>
        <dbReference type="PROSITE" id="PS50883"/>
    </source>
</evidence>
<dbReference type="SUPFAM" id="SSF55073">
    <property type="entry name" value="Nucleotide cyclase"/>
    <property type="match status" value="1"/>
</dbReference>
<accession>A0A9X3NBR4</accession>
<dbReference type="PROSITE" id="PS50112">
    <property type="entry name" value="PAS"/>
    <property type="match status" value="1"/>
</dbReference>
<comment type="caution">
    <text evidence="4">The sequence shown here is derived from an EMBL/GenBank/DDBJ whole genome shotgun (WGS) entry which is preliminary data.</text>
</comment>
<dbReference type="CDD" id="cd01949">
    <property type="entry name" value="GGDEF"/>
    <property type="match status" value="1"/>
</dbReference>
<feature type="domain" description="GGDEF" evidence="3">
    <location>
        <begin position="273"/>
        <end position="406"/>
    </location>
</feature>
<dbReference type="InterPro" id="IPR043128">
    <property type="entry name" value="Rev_trsase/Diguanyl_cyclase"/>
</dbReference>
<dbReference type="Pfam" id="PF08447">
    <property type="entry name" value="PAS_3"/>
    <property type="match status" value="1"/>
</dbReference>
<dbReference type="RefSeq" id="WP_270024139.1">
    <property type="nucleotide sequence ID" value="NZ_JAPDDP010000007.1"/>
</dbReference>
<evidence type="ECO:0000313" key="5">
    <source>
        <dbReference type="Proteomes" id="UP001147653"/>
    </source>
</evidence>
<dbReference type="CDD" id="cd00130">
    <property type="entry name" value="PAS"/>
    <property type="match status" value="2"/>
</dbReference>
<dbReference type="InterPro" id="IPR013656">
    <property type="entry name" value="PAS_4"/>
</dbReference>
<sequence length="671" mass="73027">MTDDPPVLRGILERISEALLVLDHDFRCVYLNRSAAHRLGRPTETVLNQSLLTLFPYAAGTPLHLTCRRAIEEQTAITFEGEVAPLNGWFEVRLHPTPTHLIAIIQDVSARKRSELELARSERRYRVLAHALGTAVWHSDATGQPTREVDWAGLTGHPIAPGEAPEWRKVVHAEDVDALSDAWRIALTTATELDHTCRFRHADGHWMHLRMHGVPVWHDGAVQEWIGVVDDLSIQVAAEAALRRAASVDPLTALPNRAVFLERLNAILTRRRHCAAVLYIDLDHFKSVNDRFGHDTGDALLREVAVRLRETVRPSDVVSRLSGDEFAVICDSLDTGEEAVDVAVRLCHALEAPLAADERVHPSASIGVSIVEPEDDEGPEQVLRAADAAMYRAKARGGGVVEVFDDDLRARLQQRTQIEAELRAGLRGDGLHLHFQPIVALDGGRSCVESLLRWQRPGGPAIPAQDAISVAEATGLIAPIGRAVLALACAECARWDLDVRVAVNVSARQLARPDQLITDVCHALDASGLAPDRLTLEITETVLMDDMHQSEAVATRLRALGVQLEIDDFGVGYSSLSYLHRLPVQALKLDRSFIAGLPDDAASARILEAVVGLAHAFDIRVVAEGIETPAQLAAVRDAGCHAAQGYGLARPGPSDSLPGRLAHALRVGSPV</sequence>
<dbReference type="EMBL" id="JAPDDP010000007">
    <property type="protein sequence ID" value="MDA0179832.1"/>
    <property type="molecule type" value="Genomic_DNA"/>
</dbReference>
<name>A0A9X3NBR4_9ACTN</name>
<dbReference type="AlphaFoldDB" id="A0A9X3NBR4"/>
<organism evidence="4 5">
    <name type="scientific">Solirubrobacter phytolaccae</name>
    <dbReference type="NCBI Taxonomy" id="1404360"/>
    <lineage>
        <taxon>Bacteria</taxon>
        <taxon>Bacillati</taxon>
        <taxon>Actinomycetota</taxon>
        <taxon>Thermoleophilia</taxon>
        <taxon>Solirubrobacterales</taxon>
        <taxon>Solirubrobacteraceae</taxon>
        <taxon>Solirubrobacter</taxon>
    </lineage>
</organism>
<dbReference type="SMART" id="SM00086">
    <property type="entry name" value="PAC"/>
    <property type="match status" value="1"/>
</dbReference>
<dbReference type="InterPro" id="IPR000160">
    <property type="entry name" value="GGDEF_dom"/>
</dbReference>
<evidence type="ECO:0000259" key="3">
    <source>
        <dbReference type="PROSITE" id="PS50887"/>
    </source>
</evidence>
<gene>
    <name evidence="4" type="ORF">OJ997_05965</name>
</gene>
<dbReference type="InterPro" id="IPR029787">
    <property type="entry name" value="Nucleotide_cyclase"/>
</dbReference>
<dbReference type="PROSITE" id="PS50887">
    <property type="entry name" value="GGDEF"/>
    <property type="match status" value="1"/>
</dbReference>
<dbReference type="InterPro" id="IPR035919">
    <property type="entry name" value="EAL_sf"/>
</dbReference>
<dbReference type="SUPFAM" id="SSF141868">
    <property type="entry name" value="EAL domain-like"/>
    <property type="match status" value="1"/>
</dbReference>
<dbReference type="InterPro" id="IPR001633">
    <property type="entry name" value="EAL_dom"/>
</dbReference>
<dbReference type="InterPro" id="IPR001610">
    <property type="entry name" value="PAC"/>
</dbReference>
<dbReference type="SUPFAM" id="SSF55785">
    <property type="entry name" value="PYP-like sensor domain (PAS domain)"/>
    <property type="match status" value="2"/>
</dbReference>
<feature type="domain" description="PAS" evidence="1">
    <location>
        <begin position="4"/>
        <end position="52"/>
    </location>
</feature>
<dbReference type="CDD" id="cd01948">
    <property type="entry name" value="EAL"/>
    <property type="match status" value="1"/>
</dbReference>
<dbReference type="NCBIfam" id="TIGR00254">
    <property type="entry name" value="GGDEF"/>
    <property type="match status" value="1"/>
</dbReference>
<evidence type="ECO:0000313" key="4">
    <source>
        <dbReference type="EMBL" id="MDA0179832.1"/>
    </source>
</evidence>
<dbReference type="Gene3D" id="3.30.450.20">
    <property type="entry name" value="PAS domain"/>
    <property type="match status" value="2"/>
</dbReference>
<dbReference type="InterPro" id="IPR000014">
    <property type="entry name" value="PAS"/>
</dbReference>
<dbReference type="SMART" id="SM00091">
    <property type="entry name" value="PAS"/>
    <property type="match status" value="1"/>
</dbReference>
<dbReference type="Proteomes" id="UP001147653">
    <property type="component" value="Unassembled WGS sequence"/>
</dbReference>
<dbReference type="Pfam" id="PF08448">
    <property type="entry name" value="PAS_4"/>
    <property type="match status" value="1"/>
</dbReference>
<keyword evidence="5" id="KW-1185">Reference proteome</keyword>
<dbReference type="Pfam" id="PF00990">
    <property type="entry name" value="GGDEF"/>
    <property type="match status" value="1"/>
</dbReference>
<reference evidence="4" key="1">
    <citation type="submission" date="2022-10" db="EMBL/GenBank/DDBJ databases">
        <title>The WGS of Solirubrobacter phytolaccae KCTC 29190.</title>
        <authorList>
            <person name="Jiang Z."/>
        </authorList>
    </citation>
    <scope>NUCLEOTIDE SEQUENCE</scope>
    <source>
        <strain evidence="4">KCTC 29190</strain>
    </source>
</reference>
<feature type="domain" description="EAL" evidence="2">
    <location>
        <begin position="415"/>
        <end position="665"/>
    </location>
</feature>
<dbReference type="InterPro" id="IPR035965">
    <property type="entry name" value="PAS-like_dom_sf"/>
</dbReference>
<dbReference type="InterPro" id="IPR052155">
    <property type="entry name" value="Biofilm_reg_signaling"/>
</dbReference>
<dbReference type="InterPro" id="IPR013655">
    <property type="entry name" value="PAS_fold_3"/>
</dbReference>
<dbReference type="PANTHER" id="PTHR44757:SF2">
    <property type="entry name" value="BIOFILM ARCHITECTURE MAINTENANCE PROTEIN MBAA"/>
    <property type="match status" value="1"/>
</dbReference>
<dbReference type="Gene3D" id="3.30.70.270">
    <property type="match status" value="1"/>
</dbReference>
<dbReference type="NCBIfam" id="TIGR00229">
    <property type="entry name" value="sensory_box"/>
    <property type="match status" value="1"/>
</dbReference>
<dbReference type="Gene3D" id="3.20.20.450">
    <property type="entry name" value="EAL domain"/>
    <property type="match status" value="1"/>
</dbReference>
<dbReference type="PANTHER" id="PTHR44757">
    <property type="entry name" value="DIGUANYLATE CYCLASE DGCP"/>
    <property type="match status" value="1"/>
</dbReference>
<proteinExistence type="predicted"/>
<protein>
    <submittedName>
        <fullName evidence="4">EAL domain-containing protein</fullName>
    </submittedName>
</protein>
<dbReference type="SMART" id="SM00267">
    <property type="entry name" value="GGDEF"/>
    <property type="match status" value="1"/>
</dbReference>
<dbReference type="PROSITE" id="PS50883">
    <property type="entry name" value="EAL"/>
    <property type="match status" value="1"/>
</dbReference>
<dbReference type="SMART" id="SM00052">
    <property type="entry name" value="EAL"/>
    <property type="match status" value="1"/>
</dbReference>